<protein>
    <recommendedName>
        <fullName evidence="3">F-box domain-containing protein</fullName>
    </recommendedName>
</protein>
<keyword evidence="2" id="KW-1185">Reference proteome</keyword>
<proteinExistence type="predicted"/>
<gene>
    <name evidence="1" type="ORF">EDD18DRAFT_1162360</name>
</gene>
<evidence type="ECO:0008006" key="3">
    <source>
        <dbReference type="Google" id="ProtNLM"/>
    </source>
</evidence>
<sequence>MRSLYPEPLLMMDFSSRLPLELLQKVFRHYLSDRKIPVQSFDHSDGLWVLGQVSSTWRCATLSDSTFWSSINGRFTHPFDRPINTIDVPETRLRAHFHFNEKNDDIYICSVSNGVVESPACIISRSRVTPLSPSLHFPMSRPPRTIPSTWRTFCSLLFTESHRFQSFLLVAPTSVWEEFSRIPPTRLPLLRTLHATLETGSMLVPVTRCCPSLIGLEIGIHPPIADITYFDGSCIQMAQLRRLTLHTPSFLDSITAPNLYSLTLIEDIASIHSPRTLFPRLSNFLDRSKCALTALDLFWHGTLDELFVILSNMPTLESLSCHPNLDMAFYERMKLPSSILPMLRTFSLQHRTTLSDRLFASFFFHTDAFPLIDMVESRLAGGMLESVNVGRLMVEFLSKGEKRKLTALNTLPRVKVDIVQVPVIH</sequence>
<comment type="caution">
    <text evidence="1">The sequence shown here is derived from an EMBL/GenBank/DDBJ whole genome shotgun (WGS) entry which is preliminary data.</text>
</comment>
<dbReference type="AlphaFoldDB" id="A0AA39UP70"/>
<evidence type="ECO:0000313" key="1">
    <source>
        <dbReference type="EMBL" id="KAK0497472.1"/>
    </source>
</evidence>
<dbReference type="Proteomes" id="UP001175228">
    <property type="component" value="Unassembled WGS sequence"/>
</dbReference>
<reference evidence="1" key="1">
    <citation type="submission" date="2023-06" db="EMBL/GenBank/DDBJ databases">
        <authorList>
            <consortium name="Lawrence Berkeley National Laboratory"/>
            <person name="Ahrendt S."/>
            <person name="Sahu N."/>
            <person name="Indic B."/>
            <person name="Wong-Bajracharya J."/>
            <person name="Merenyi Z."/>
            <person name="Ke H.-M."/>
            <person name="Monk M."/>
            <person name="Kocsube S."/>
            <person name="Drula E."/>
            <person name="Lipzen A."/>
            <person name="Balint B."/>
            <person name="Henrissat B."/>
            <person name="Andreopoulos B."/>
            <person name="Martin F.M."/>
            <person name="Harder C.B."/>
            <person name="Rigling D."/>
            <person name="Ford K.L."/>
            <person name="Foster G.D."/>
            <person name="Pangilinan J."/>
            <person name="Papanicolaou A."/>
            <person name="Barry K."/>
            <person name="LaButti K."/>
            <person name="Viragh M."/>
            <person name="Koriabine M."/>
            <person name="Yan M."/>
            <person name="Riley R."/>
            <person name="Champramary S."/>
            <person name="Plett K.L."/>
            <person name="Tsai I.J."/>
            <person name="Slot J."/>
            <person name="Sipos G."/>
            <person name="Plett J."/>
            <person name="Nagy L.G."/>
            <person name="Grigoriev I.V."/>
        </authorList>
    </citation>
    <scope>NUCLEOTIDE SEQUENCE</scope>
    <source>
        <strain evidence="1">HWK02</strain>
    </source>
</reference>
<evidence type="ECO:0000313" key="2">
    <source>
        <dbReference type="Proteomes" id="UP001175228"/>
    </source>
</evidence>
<dbReference type="EMBL" id="JAUEPU010000013">
    <property type="protein sequence ID" value="KAK0497472.1"/>
    <property type="molecule type" value="Genomic_DNA"/>
</dbReference>
<organism evidence="1 2">
    <name type="scientific">Armillaria luteobubalina</name>
    <dbReference type="NCBI Taxonomy" id="153913"/>
    <lineage>
        <taxon>Eukaryota</taxon>
        <taxon>Fungi</taxon>
        <taxon>Dikarya</taxon>
        <taxon>Basidiomycota</taxon>
        <taxon>Agaricomycotina</taxon>
        <taxon>Agaricomycetes</taxon>
        <taxon>Agaricomycetidae</taxon>
        <taxon>Agaricales</taxon>
        <taxon>Marasmiineae</taxon>
        <taxon>Physalacriaceae</taxon>
        <taxon>Armillaria</taxon>
    </lineage>
</organism>
<accession>A0AA39UP70</accession>
<name>A0AA39UP70_9AGAR</name>